<keyword evidence="1" id="KW-0175">Coiled coil</keyword>
<evidence type="ECO:0000313" key="2">
    <source>
        <dbReference type="EMBL" id="PYF74204.1"/>
    </source>
</evidence>
<dbReference type="EMBL" id="QKLU01000004">
    <property type="protein sequence ID" value="PYF74204.1"/>
    <property type="molecule type" value="Genomic_DNA"/>
</dbReference>
<name>A0A318UCT4_9SPHI</name>
<organism evidence="2 3">
    <name type="scientific">Pedobacter nutrimenti</name>
    <dbReference type="NCBI Taxonomy" id="1241337"/>
    <lineage>
        <taxon>Bacteria</taxon>
        <taxon>Pseudomonadati</taxon>
        <taxon>Bacteroidota</taxon>
        <taxon>Sphingobacteriia</taxon>
        <taxon>Sphingobacteriales</taxon>
        <taxon>Sphingobacteriaceae</taxon>
        <taxon>Pedobacter</taxon>
    </lineage>
</organism>
<feature type="coiled-coil region" evidence="1">
    <location>
        <begin position="180"/>
        <end position="214"/>
    </location>
</feature>
<dbReference type="AlphaFoldDB" id="A0A318UCT4"/>
<protein>
    <submittedName>
        <fullName evidence="2">Uncharacterized protein</fullName>
    </submittedName>
</protein>
<gene>
    <name evidence="2" type="ORF">B0O44_104375</name>
</gene>
<sequence length="219" mass="24475">MQVRLKVASNVSDSEFLNFNVVSNNGAVSYGVLLKPSMFRKSNEWQLFTLPIQIPENADYIEIRGTNFVNGITDLYMDYVTVMPGDVRGLYSAEYSIDGKGNVGVGTIDPKGYKLAVNGNIRAKEIKVENANWPDYVFAKDYALPSLKETEKHIQKKGHLPGIPSAIEVKNNGVDLGEMNAKLLKKIEELTLHLIEKEKAIEAQNSRIEKLEKICLKSN</sequence>
<comment type="caution">
    <text evidence="2">The sequence shown here is derived from an EMBL/GenBank/DDBJ whole genome shotgun (WGS) entry which is preliminary data.</text>
</comment>
<dbReference type="Proteomes" id="UP000248198">
    <property type="component" value="Unassembled WGS sequence"/>
</dbReference>
<reference evidence="2 3" key="1">
    <citation type="submission" date="2018-06" db="EMBL/GenBank/DDBJ databases">
        <title>Genomic Encyclopedia of Archaeal and Bacterial Type Strains, Phase II (KMG-II): from individual species to whole genera.</title>
        <authorList>
            <person name="Goeker M."/>
        </authorList>
    </citation>
    <scope>NUCLEOTIDE SEQUENCE [LARGE SCALE GENOMIC DNA]</scope>
    <source>
        <strain evidence="2 3">DSM 27372</strain>
    </source>
</reference>
<accession>A0A318UCT4</accession>
<keyword evidence="3" id="KW-1185">Reference proteome</keyword>
<evidence type="ECO:0000313" key="3">
    <source>
        <dbReference type="Proteomes" id="UP000248198"/>
    </source>
</evidence>
<evidence type="ECO:0000256" key="1">
    <source>
        <dbReference type="SAM" id="Coils"/>
    </source>
</evidence>
<proteinExistence type="predicted"/>